<dbReference type="GO" id="GO:0005737">
    <property type="term" value="C:cytoplasm"/>
    <property type="evidence" value="ECO:0007669"/>
    <property type="project" value="TreeGrafter"/>
</dbReference>
<dbReference type="FunFam" id="3.10.450.10:FF:000004">
    <property type="entry name" value="Cystatin C"/>
    <property type="match status" value="1"/>
</dbReference>
<evidence type="ECO:0000259" key="6">
    <source>
        <dbReference type="SMART" id="SM00043"/>
    </source>
</evidence>
<dbReference type="Pfam" id="PF00031">
    <property type="entry name" value="Cystatin"/>
    <property type="match status" value="1"/>
</dbReference>
<accession>A0A452TBF6</accession>
<dbReference type="PANTHER" id="PTHR46186">
    <property type="entry name" value="CYSTATIN"/>
    <property type="match status" value="1"/>
</dbReference>
<dbReference type="GO" id="GO:0004869">
    <property type="term" value="F:cysteine-type endopeptidase inhibitor activity"/>
    <property type="evidence" value="ECO:0007669"/>
    <property type="project" value="UniProtKB-KW"/>
</dbReference>
<dbReference type="PANTHER" id="PTHR46186:SF2">
    <property type="entry name" value="CYSTATIN"/>
    <property type="match status" value="1"/>
</dbReference>
<feature type="region of interest" description="Disordered" evidence="5">
    <location>
        <begin position="42"/>
        <end position="64"/>
    </location>
</feature>
<dbReference type="OMA" id="HLMRVSY"/>
<dbReference type="InterPro" id="IPR000010">
    <property type="entry name" value="Cystatin_dom"/>
</dbReference>
<dbReference type="Ensembl" id="ENSUMAT00000006377.1">
    <property type="protein sequence ID" value="ENSUMAP00000005284.1"/>
    <property type="gene ID" value="ENSUMAG00000004197.1"/>
</dbReference>
<evidence type="ECO:0000256" key="5">
    <source>
        <dbReference type="SAM" id="MobiDB-lite"/>
    </source>
</evidence>
<dbReference type="CDD" id="cd00042">
    <property type="entry name" value="CY"/>
    <property type="match status" value="1"/>
</dbReference>
<evidence type="ECO:0000313" key="7">
    <source>
        <dbReference type="Ensembl" id="ENSUMAP00000005284"/>
    </source>
</evidence>
<dbReference type="Gene3D" id="3.10.450.10">
    <property type="match status" value="1"/>
</dbReference>
<dbReference type="PROSITE" id="PS00287">
    <property type="entry name" value="CYSTATIN"/>
    <property type="match status" value="1"/>
</dbReference>
<comment type="similarity">
    <text evidence="1">Belongs to the cystatin family.</text>
</comment>
<dbReference type="InterPro" id="IPR018073">
    <property type="entry name" value="Prot_inh_cystat_CS"/>
</dbReference>
<dbReference type="SMART" id="SM00043">
    <property type="entry name" value="CY"/>
    <property type="match status" value="1"/>
</dbReference>
<reference evidence="7" key="1">
    <citation type="submission" date="2019-03" db="UniProtKB">
        <authorList>
            <consortium name="Ensembl"/>
        </authorList>
    </citation>
    <scope>IDENTIFICATION</scope>
</reference>
<name>A0A452TBF6_URSMA</name>
<sequence>MRRGAELGGGEKGLTWGNRAIEGMGAPTQDRGLGLGGRSCVGGVRRMEGGPGRKGRTPAGSSHRFRVGQAGAEEAEPGWAGRPEGGAVGIKARRLPLDAARSRRNTLVGVSPTSEHIMAGPLRTPLLLLAALALTLALAVAVSPGTSRRNAKSSLVGGALDADVNEEGVQQALNFALSEYNKASNDAYHSRAIRVVRARKQVVAGMNYFLEVEIGRTTCTKSQPNLDSCPFHDQPHLMRVSYLFVEGLMEVLPSFLNSSGHVARGEPRVLLFYHLPSSLSKKQILNEDFLTSN</sequence>
<dbReference type="AlphaFoldDB" id="A0A452TBF6"/>
<proteinExistence type="inferred from homology"/>
<feature type="domain" description="Cystatin" evidence="6">
    <location>
        <begin position="154"/>
        <end position="257"/>
    </location>
</feature>
<keyword evidence="3" id="KW-0789">Thiol protease inhibitor</keyword>
<dbReference type="GeneTree" id="ENSGT00940000154755"/>
<keyword evidence="4" id="KW-1015">Disulfide bond</keyword>
<dbReference type="SUPFAM" id="SSF54403">
    <property type="entry name" value="Cystatin/monellin"/>
    <property type="match status" value="1"/>
</dbReference>
<organism evidence="7">
    <name type="scientific">Ursus maritimus</name>
    <name type="common">Polar bear</name>
    <name type="synonym">Thalarctos maritimus</name>
    <dbReference type="NCBI Taxonomy" id="29073"/>
    <lineage>
        <taxon>Eukaryota</taxon>
        <taxon>Metazoa</taxon>
        <taxon>Chordata</taxon>
        <taxon>Craniata</taxon>
        <taxon>Vertebrata</taxon>
        <taxon>Euteleostomi</taxon>
        <taxon>Mammalia</taxon>
        <taxon>Eutheria</taxon>
        <taxon>Laurasiatheria</taxon>
        <taxon>Carnivora</taxon>
        <taxon>Caniformia</taxon>
        <taxon>Ursidae</taxon>
        <taxon>Ursus</taxon>
    </lineage>
</organism>
<evidence type="ECO:0000256" key="1">
    <source>
        <dbReference type="ARBA" id="ARBA00009403"/>
    </source>
</evidence>
<dbReference type="GO" id="GO:0031982">
    <property type="term" value="C:vesicle"/>
    <property type="evidence" value="ECO:0007669"/>
    <property type="project" value="TreeGrafter"/>
</dbReference>
<evidence type="ECO:0000256" key="4">
    <source>
        <dbReference type="ARBA" id="ARBA00023157"/>
    </source>
</evidence>
<gene>
    <name evidence="7" type="primary">CST3</name>
</gene>
<evidence type="ECO:0000256" key="3">
    <source>
        <dbReference type="ARBA" id="ARBA00022704"/>
    </source>
</evidence>
<keyword evidence="2" id="KW-0646">Protease inhibitor</keyword>
<protein>
    <submittedName>
        <fullName evidence="7">Cystatin C</fullName>
    </submittedName>
</protein>
<dbReference type="InterPro" id="IPR046350">
    <property type="entry name" value="Cystatin_sf"/>
</dbReference>
<dbReference type="GO" id="GO:0005615">
    <property type="term" value="C:extracellular space"/>
    <property type="evidence" value="ECO:0007669"/>
    <property type="project" value="TreeGrafter"/>
</dbReference>
<evidence type="ECO:0000256" key="2">
    <source>
        <dbReference type="ARBA" id="ARBA00022690"/>
    </source>
</evidence>